<dbReference type="SMART" id="SM00954">
    <property type="entry name" value="RelA_SpoT"/>
    <property type="match status" value="1"/>
</dbReference>
<organism evidence="2 3">
    <name type="scientific">Spirosoma liriopis</name>
    <dbReference type="NCBI Taxonomy" id="2937440"/>
    <lineage>
        <taxon>Bacteria</taxon>
        <taxon>Pseudomonadati</taxon>
        <taxon>Bacteroidota</taxon>
        <taxon>Cytophagia</taxon>
        <taxon>Cytophagales</taxon>
        <taxon>Cytophagaceae</taxon>
        <taxon>Spirosoma</taxon>
    </lineage>
</organism>
<name>A0ABT0HJC6_9BACT</name>
<keyword evidence="3" id="KW-1185">Reference proteome</keyword>
<dbReference type="EMBL" id="JALPRF010000001">
    <property type="protein sequence ID" value="MCK8491768.1"/>
    <property type="molecule type" value="Genomic_DNA"/>
</dbReference>
<evidence type="ECO:0000259" key="1">
    <source>
        <dbReference type="SMART" id="SM00954"/>
    </source>
</evidence>
<dbReference type="Proteomes" id="UP001202180">
    <property type="component" value="Unassembled WGS sequence"/>
</dbReference>
<dbReference type="InterPro" id="IPR007685">
    <property type="entry name" value="RelA_SpoT"/>
</dbReference>
<dbReference type="RefSeq" id="WP_248476404.1">
    <property type="nucleotide sequence ID" value="NZ_JALPRF010000001.1"/>
</dbReference>
<evidence type="ECO:0000313" key="2">
    <source>
        <dbReference type="EMBL" id="MCK8491768.1"/>
    </source>
</evidence>
<gene>
    <name evidence="2" type="ORF">M0L20_07880</name>
</gene>
<proteinExistence type="predicted"/>
<dbReference type="Gene3D" id="3.30.460.10">
    <property type="entry name" value="Beta Polymerase, domain 2"/>
    <property type="match status" value="1"/>
</dbReference>
<sequence length="323" mass="37599">MKVVLTVDQIYSEQKTLLDKLKLRVDQVMSGLKKASWHYFSRIKEKESYALKLETGRVQTPRDCEDFFACTLVVENFSQINFAIDSIQEKFEVVYQRPQSQNFTHKDPSSFQFDDLRLYVRLKKAEDLPPTPIDGILFEVQIKTFLQHAWGIATHDLIYKSDTINWPKERIAFQIKAMLEQAEIMISGIEKVIDVPEIFKENSATKDQNKIIEMFKELFPLEELPNDLNRLSKITYELIKNIPINQNELRAVIKTESDLGRGIHLKNLSPYLILIQCLINQKPGKFQEFIIKPNQRYKVLLTAELDISKIDLSTATNIIRLGF</sequence>
<comment type="caution">
    <text evidence="2">The sequence shown here is derived from an EMBL/GenBank/DDBJ whole genome shotgun (WGS) entry which is preliminary data.</text>
</comment>
<dbReference type="SUPFAM" id="SSF81301">
    <property type="entry name" value="Nucleotidyltransferase"/>
    <property type="match status" value="1"/>
</dbReference>
<dbReference type="Pfam" id="PF04607">
    <property type="entry name" value="RelA_SpoT"/>
    <property type="match status" value="1"/>
</dbReference>
<evidence type="ECO:0000313" key="3">
    <source>
        <dbReference type="Proteomes" id="UP001202180"/>
    </source>
</evidence>
<protein>
    <recommendedName>
        <fullName evidence="1">RelA/SpoT domain-containing protein</fullName>
    </recommendedName>
</protein>
<dbReference type="InterPro" id="IPR043519">
    <property type="entry name" value="NT_sf"/>
</dbReference>
<accession>A0ABT0HJC6</accession>
<reference evidence="2 3" key="1">
    <citation type="submission" date="2022-04" db="EMBL/GenBank/DDBJ databases">
        <title>Spirosoma sp. strain RP8 genome sequencing and assembly.</title>
        <authorList>
            <person name="Jung Y."/>
        </authorList>
    </citation>
    <scope>NUCLEOTIDE SEQUENCE [LARGE SCALE GENOMIC DNA]</scope>
    <source>
        <strain evidence="2 3">RP8</strain>
    </source>
</reference>
<feature type="domain" description="RelA/SpoT" evidence="1">
    <location>
        <begin position="41"/>
        <end position="165"/>
    </location>
</feature>